<feature type="compositionally biased region" description="Pro residues" evidence="1">
    <location>
        <begin position="40"/>
        <end position="50"/>
    </location>
</feature>
<organism evidence="2 3">
    <name type="scientific">Gryllus longicercus</name>
    <dbReference type="NCBI Taxonomy" id="2509291"/>
    <lineage>
        <taxon>Eukaryota</taxon>
        <taxon>Metazoa</taxon>
        <taxon>Ecdysozoa</taxon>
        <taxon>Arthropoda</taxon>
        <taxon>Hexapoda</taxon>
        <taxon>Insecta</taxon>
        <taxon>Pterygota</taxon>
        <taxon>Neoptera</taxon>
        <taxon>Polyneoptera</taxon>
        <taxon>Orthoptera</taxon>
        <taxon>Ensifera</taxon>
        <taxon>Gryllidea</taxon>
        <taxon>Grylloidea</taxon>
        <taxon>Gryllidae</taxon>
        <taxon>Gryllinae</taxon>
        <taxon>Gryllus</taxon>
    </lineage>
</organism>
<accession>A0AAN9Z382</accession>
<name>A0AAN9Z382_9ORTH</name>
<gene>
    <name evidence="2" type="ORF">R5R35_014341</name>
</gene>
<sequence length="181" mass="18921">MAARRRRQLATGCSNAGSILVGRGPADGNLRRATAAAAPAPTPTPAPPTLPTTATTSSSRAPAAFASAFSGPAAPPRKTRRWPAAVISLSPSTEDLAPTLLGSCFSTTKATNCGKRSTNSELAATSTTAKSSSCRCRRRRSNRSSNSCLTTSKLTVIMGITEAQVRHSQELHLRFQLLEVL</sequence>
<dbReference type="AlphaFoldDB" id="A0AAN9Z382"/>
<dbReference type="Proteomes" id="UP001378592">
    <property type="component" value="Unassembled WGS sequence"/>
</dbReference>
<dbReference type="EMBL" id="JAZDUA010000146">
    <property type="protein sequence ID" value="KAK7866473.1"/>
    <property type="molecule type" value="Genomic_DNA"/>
</dbReference>
<proteinExistence type="predicted"/>
<protein>
    <submittedName>
        <fullName evidence="2">Uncharacterized protein</fullName>
    </submittedName>
</protein>
<evidence type="ECO:0000313" key="3">
    <source>
        <dbReference type="Proteomes" id="UP001378592"/>
    </source>
</evidence>
<feature type="region of interest" description="Disordered" evidence="1">
    <location>
        <begin position="1"/>
        <end position="61"/>
    </location>
</feature>
<feature type="compositionally biased region" description="Low complexity" evidence="1">
    <location>
        <begin position="51"/>
        <end position="61"/>
    </location>
</feature>
<keyword evidence="3" id="KW-1185">Reference proteome</keyword>
<comment type="caution">
    <text evidence="2">The sequence shown here is derived from an EMBL/GenBank/DDBJ whole genome shotgun (WGS) entry which is preliminary data.</text>
</comment>
<reference evidence="2 3" key="1">
    <citation type="submission" date="2024-03" db="EMBL/GenBank/DDBJ databases">
        <title>The genome assembly and annotation of the cricket Gryllus longicercus Weissman &amp; Gray.</title>
        <authorList>
            <person name="Szrajer S."/>
            <person name="Gray D."/>
            <person name="Ylla G."/>
        </authorList>
    </citation>
    <scope>NUCLEOTIDE SEQUENCE [LARGE SCALE GENOMIC DNA]</scope>
    <source>
        <strain evidence="2">DAG 2021-001</strain>
        <tissue evidence="2">Whole body minus gut</tissue>
    </source>
</reference>
<evidence type="ECO:0000256" key="1">
    <source>
        <dbReference type="SAM" id="MobiDB-lite"/>
    </source>
</evidence>
<evidence type="ECO:0000313" key="2">
    <source>
        <dbReference type="EMBL" id="KAK7866473.1"/>
    </source>
</evidence>